<dbReference type="Proteomes" id="UP001183586">
    <property type="component" value="Unassembled WGS sequence"/>
</dbReference>
<evidence type="ECO:0000313" key="1">
    <source>
        <dbReference type="EMBL" id="MDT0390817.1"/>
    </source>
</evidence>
<comment type="caution">
    <text evidence="1">The sequence shown here is derived from an EMBL/GenBank/DDBJ whole genome shotgun (WGS) entry which is preliminary data.</text>
</comment>
<dbReference type="EMBL" id="JAVREU010000013">
    <property type="protein sequence ID" value="MDT0390817.1"/>
    <property type="molecule type" value="Genomic_DNA"/>
</dbReference>
<name>A0ABU2PG45_9ACTN</name>
<keyword evidence="2" id="KW-1185">Reference proteome</keyword>
<reference evidence="2" key="1">
    <citation type="submission" date="2023-07" db="EMBL/GenBank/DDBJ databases">
        <title>30 novel species of actinomycetes from the DSMZ collection.</title>
        <authorList>
            <person name="Nouioui I."/>
        </authorList>
    </citation>
    <scope>NUCLEOTIDE SEQUENCE [LARGE SCALE GENOMIC DNA]</scope>
    <source>
        <strain evidence="2">DSM 41921</strain>
    </source>
</reference>
<proteinExistence type="predicted"/>
<gene>
    <name evidence="1" type="ORF">RM641_25635</name>
</gene>
<dbReference type="RefSeq" id="WP_311685694.1">
    <property type="nucleotide sequence ID" value="NZ_JAVREU010000013.1"/>
</dbReference>
<organism evidence="1 2">
    <name type="scientific">Streptomyces dubilierae</name>
    <dbReference type="NCBI Taxonomy" id="3075533"/>
    <lineage>
        <taxon>Bacteria</taxon>
        <taxon>Bacillati</taxon>
        <taxon>Actinomycetota</taxon>
        <taxon>Actinomycetes</taxon>
        <taxon>Kitasatosporales</taxon>
        <taxon>Streptomycetaceae</taxon>
        <taxon>Streptomyces</taxon>
    </lineage>
</organism>
<protein>
    <submittedName>
        <fullName evidence="1">Uncharacterized protein</fullName>
    </submittedName>
</protein>
<evidence type="ECO:0000313" key="2">
    <source>
        <dbReference type="Proteomes" id="UP001183586"/>
    </source>
</evidence>
<sequence length="57" mass="6303">MAGALGYHSTDPDRRVRLCIRVKPGGYDNTGLIETLEQGKVFYRGERAVVRDGLSAH</sequence>
<accession>A0ABU2PG45</accession>